<keyword evidence="6" id="KW-1185">Reference proteome</keyword>
<dbReference type="InterPro" id="IPR036390">
    <property type="entry name" value="WH_DNA-bd_sf"/>
</dbReference>
<dbReference type="PANTHER" id="PTHR33154:SF28">
    <property type="entry name" value="HTH-TYPE TRANSCRIPTIONAL REGULATOR YGAV-RELATED"/>
    <property type="match status" value="1"/>
</dbReference>
<dbReference type="NCBIfam" id="NF033788">
    <property type="entry name" value="HTH_metalloreg"/>
    <property type="match status" value="1"/>
</dbReference>
<dbReference type="GO" id="GO:0003677">
    <property type="term" value="F:DNA binding"/>
    <property type="evidence" value="ECO:0007669"/>
    <property type="project" value="UniProtKB-KW"/>
</dbReference>
<dbReference type="Pfam" id="PF01022">
    <property type="entry name" value="HTH_5"/>
    <property type="match status" value="1"/>
</dbReference>
<evidence type="ECO:0000256" key="3">
    <source>
        <dbReference type="ARBA" id="ARBA00023163"/>
    </source>
</evidence>
<dbReference type="InterPro" id="IPR011991">
    <property type="entry name" value="ArsR-like_HTH"/>
</dbReference>
<dbReference type="InterPro" id="IPR001845">
    <property type="entry name" value="HTH_ArsR_DNA-bd_dom"/>
</dbReference>
<dbReference type="Proteomes" id="UP000323300">
    <property type="component" value="Unassembled WGS sequence"/>
</dbReference>
<evidence type="ECO:0000256" key="2">
    <source>
        <dbReference type="ARBA" id="ARBA00023125"/>
    </source>
</evidence>
<dbReference type="InterPro" id="IPR051081">
    <property type="entry name" value="HTH_MetalResp_TranReg"/>
</dbReference>
<evidence type="ECO:0000313" key="5">
    <source>
        <dbReference type="EMBL" id="SFK98621.1"/>
    </source>
</evidence>
<dbReference type="EMBL" id="FOSL01000021">
    <property type="protein sequence ID" value="SFK98621.1"/>
    <property type="molecule type" value="Genomic_DNA"/>
</dbReference>
<evidence type="ECO:0000256" key="1">
    <source>
        <dbReference type="ARBA" id="ARBA00023015"/>
    </source>
</evidence>
<keyword evidence="3" id="KW-0804">Transcription</keyword>
<reference evidence="5 6" key="1">
    <citation type="submission" date="2016-10" db="EMBL/GenBank/DDBJ databases">
        <authorList>
            <person name="Varghese N."/>
            <person name="Submissions S."/>
        </authorList>
    </citation>
    <scope>NUCLEOTIDE SEQUENCE [LARGE SCALE GENOMIC DNA]</scope>
    <source>
        <strain evidence="5 6">DSM 21822</strain>
    </source>
</reference>
<dbReference type="OrthoDB" id="194599at2"/>
<keyword evidence="1" id="KW-0805">Transcription regulation</keyword>
<dbReference type="SMART" id="SM00418">
    <property type="entry name" value="HTH_ARSR"/>
    <property type="match status" value="1"/>
</dbReference>
<evidence type="ECO:0000259" key="4">
    <source>
        <dbReference type="PROSITE" id="PS50987"/>
    </source>
</evidence>
<dbReference type="AlphaFoldDB" id="A0A1I4E359"/>
<dbReference type="SUPFAM" id="SSF46785">
    <property type="entry name" value="Winged helix' DNA-binding domain"/>
    <property type="match status" value="1"/>
</dbReference>
<name>A0A1I4E359_9HYPH</name>
<sequence length="113" mass="12821">MISKELIRNADKAAEFLTMLGNSKRLVIMSHLLEGELSVGAIAERVPLSQSALSQHLAKLRSLDLVQTRRDRQMIYYSCKSVAVRRLFLTLDDIFGDTEEQRPPRRVLAAVRP</sequence>
<dbReference type="Gene3D" id="1.10.10.10">
    <property type="entry name" value="Winged helix-like DNA-binding domain superfamily/Winged helix DNA-binding domain"/>
    <property type="match status" value="1"/>
</dbReference>
<accession>A0A1I4E359</accession>
<dbReference type="InterPro" id="IPR036388">
    <property type="entry name" value="WH-like_DNA-bd_sf"/>
</dbReference>
<proteinExistence type="predicted"/>
<protein>
    <submittedName>
        <fullName evidence="5">DNA-binding transcriptional regulator, ArsR family</fullName>
    </submittedName>
</protein>
<feature type="domain" description="HTH arsR-type" evidence="4">
    <location>
        <begin position="7"/>
        <end position="99"/>
    </location>
</feature>
<evidence type="ECO:0000313" key="6">
    <source>
        <dbReference type="Proteomes" id="UP000323300"/>
    </source>
</evidence>
<dbReference type="PRINTS" id="PR00778">
    <property type="entry name" value="HTHARSR"/>
</dbReference>
<dbReference type="CDD" id="cd00090">
    <property type="entry name" value="HTH_ARSR"/>
    <property type="match status" value="1"/>
</dbReference>
<organism evidence="5 6">
    <name type="scientific">Neomesorhizobium albiziae</name>
    <dbReference type="NCBI Taxonomy" id="335020"/>
    <lineage>
        <taxon>Bacteria</taxon>
        <taxon>Pseudomonadati</taxon>
        <taxon>Pseudomonadota</taxon>
        <taxon>Alphaproteobacteria</taxon>
        <taxon>Hyphomicrobiales</taxon>
        <taxon>Phyllobacteriaceae</taxon>
        <taxon>Neomesorhizobium</taxon>
    </lineage>
</organism>
<gene>
    <name evidence="5" type="ORF">SAMN04488498_12112</name>
</gene>
<keyword evidence="2 5" id="KW-0238">DNA-binding</keyword>
<dbReference type="PROSITE" id="PS50987">
    <property type="entry name" value="HTH_ARSR_2"/>
    <property type="match status" value="1"/>
</dbReference>
<dbReference type="PANTHER" id="PTHR33154">
    <property type="entry name" value="TRANSCRIPTIONAL REGULATOR, ARSR FAMILY"/>
    <property type="match status" value="1"/>
</dbReference>
<dbReference type="GO" id="GO:0003700">
    <property type="term" value="F:DNA-binding transcription factor activity"/>
    <property type="evidence" value="ECO:0007669"/>
    <property type="project" value="InterPro"/>
</dbReference>
<dbReference type="RefSeq" id="WP_149762849.1">
    <property type="nucleotide sequence ID" value="NZ_BSPE01000023.1"/>
</dbReference>